<proteinExistence type="predicted"/>
<dbReference type="EMBL" id="JAUJYO010000020">
    <property type="protein sequence ID" value="KAK1286150.1"/>
    <property type="molecule type" value="Genomic_DNA"/>
</dbReference>
<sequence length="97" mass="11128">MEHQKAFSDVGRWWFPWRPCSRVDWKVVIVMVALVTTTAAVFARRRSSLPSLPPPSVPPPTTVIGLRRCLCLLRRSPSGFFRPCPLSWCNHRLLKSL</sequence>
<protein>
    <submittedName>
        <fullName evidence="1">Uncharacterized protein</fullName>
    </submittedName>
</protein>
<name>A0AAV9CAI5_ACOCL</name>
<evidence type="ECO:0000313" key="1">
    <source>
        <dbReference type="EMBL" id="KAK1286150.1"/>
    </source>
</evidence>
<organism evidence="1 2">
    <name type="scientific">Acorus calamus</name>
    <name type="common">Sweet flag</name>
    <dbReference type="NCBI Taxonomy" id="4465"/>
    <lineage>
        <taxon>Eukaryota</taxon>
        <taxon>Viridiplantae</taxon>
        <taxon>Streptophyta</taxon>
        <taxon>Embryophyta</taxon>
        <taxon>Tracheophyta</taxon>
        <taxon>Spermatophyta</taxon>
        <taxon>Magnoliopsida</taxon>
        <taxon>Liliopsida</taxon>
        <taxon>Acoraceae</taxon>
        <taxon>Acorus</taxon>
    </lineage>
</organism>
<comment type="caution">
    <text evidence="1">The sequence shown here is derived from an EMBL/GenBank/DDBJ whole genome shotgun (WGS) entry which is preliminary data.</text>
</comment>
<gene>
    <name evidence="1" type="ORF">QJS10_CPB20g01434</name>
</gene>
<dbReference type="AlphaFoldDB" id="A0AAV9CAI5"/>
<dbReference type="Proteomes" id="UP001180020">
    <property type="component" value="Unassembled WGS sequence"/>
</dbReference>
<accession>A0AAV9CAI5</accession>
<reference evidence="1" key="1">
    <citation type="journal article" date="2023" name="Nat. Commun.">
        <title>Diploid and tetraploid genomes of Acorus and the evolution of monocots.</title>
        <authorList>
            <person name="Ma L."/>
            <person name="Liu K.W."/>
            <person name="Li Z."/>
            <person name="Hsiao Y.Y."/>
            <person name="Qi Y."/>
            <person name="Fu T."/>
            <person name="Tang G.D."/>
            <person name="Zhang D."/>
            <person name="Sun W.H."/>
            <person name="Liu D.K."/>
            <person name="Li Y."/>
            <person name="Chen G.Z."/>
            <person name="Liu X.D."/>
            <person name="Liao X.Y."/>
            <person name="Jiang Y.T."/>
            <person name="Yu X."/>
            <person name="Hao Y."/>
            <person name="Huang J."/>
            <person name="Zhao X.W."/>
            <person name="Ke S."/>
            <person name="Chen Y.Y."/>
            <person name="Wu W.L."/>
            <person name="Hsu J.L."/>
            <person name="Lin Y.F."/>
            <person name="Huang M.D."/>
            <person name="Li C.Y."/>
            <person name="Huang L."/>
            <person name="Wang Z.W."/>
            <person name="Zhao X."/>
            <person name="Zhong W.Y."/>
            <person name="Peng D.H."/>
            <person name="Ahmad S."/>
            <person name="Lan S."/>
            <person name="Zhang J.S."/>
            <person name="Tsai W.C."/>
            <person name="Van de Peer Y."/>
            <person name="Liu Z.J."/>
        </authorList>
    </citation>
    <scope>NUCLEOTIDE SEQUENCE</scope>
    <source>
        <strain evidence="1">CP</strain>
    </source>
</reference>
<reference evidence="1" key="2">
    <citation type="submission" date="2023-06" db="EMBL/GenBank/DDBJ databases">
        <authorList>
            <person name="Ma L."/>
            <person name="Liu K.-W."/>
            <person name="Li Z."/>
            <person name="Hsiao Y.-Y."/>
            <person name="Qi Y."/>
            <person name="Fu T."/>
            <person name="Tang G."/>
            <person name="Zhang D."/>
            <person name="Sun W.-H."/>
            <person name="Liu D.-K."/>
            <person name="Li Y."/>
            <person name="Chen G.-Z."/>
            <person name="Liu X.-D."/>
            <person name="Liao X.-Y."/>
            <person name="Jiang Y.-T."/>
            <person name="Yu X."/>
            <person name="Hao Y."/>
            <person name="Huang J."/>
            <person name="Zhao X.-W."/>
            <person name="Ke S."/>
            <person name="Chen Y.-Y."/>
            <person name="Wu W.-L."/>
            <person name="Hsu J.-L."/>
            <person name="Lin Y.-F."/>
            <person name="Huang M.-D."/>
            <person name="Li C.-Y."/>
            <person name="Huang L."/>
            <person name="Wang Z.-W."/>
            <person name="Zhao X."/>
            <person name="Zhong W.-Y."/>
            <person name="Peng D.-H."/>
            <person name="Ahmad S."/>
            <person name="Lan S."/>
            <person name="Zhang J.-S."/>
            <person name="Tsai W.-C."/>
            <person name="Van De Peer Y."/>
            <person name="Liu Z.-J."/>
        </authorList>
    </citation>
    <scope>NUCLEOTIDE SEQUENCE</scope>
    <source>
        <strain evidence="1">CP</strain>
        <tissue evidence="1">Leaves</tissue>
    </source>
</reference>
<evidence type="ECO:0000313" key="2">
    <source>
        <dbReference type="Proteomes" id="UP001180020"/>
    </source>
</evidence>
<keyword evidence="2" id="KW-1185">Reference proteome</keyword>